<evidence type="ECO:0000256" key="11">
    <source>
        <dbReference type="ARBA" id="ARBA00022741"/>
    </source>
</evidence>
<dbReference type="GO" id="GO:0004482">
    <property type="term" value="F:mRNA 5'-cap (guanine-N7-)-methyltransferase activity"/>
    <property type="evidence" value="ECO:0007669"/>
    <property type="project" value="InterPro"/>
</dbReference>
<dbReference type="Pfam" id="PF14318">
    <property type="entry name" value="Mononeg_mRNAcap"/>
    <property type="match status" value="1"/>
</dbReference>
<keyword evidence="9" id="KW-0949">S-adenosyl-L-methionine</keyword>
<evidence type="ECO:0000256" key="19">
    <source>
        <dbReference type="ARBA" id="ARBA00024494"/>
    </source>
</evidence>
<protein>
    <recommendedName>
        <fullName evidence="23">Replicase</fullName>
        <ecNumber evidence="21">2.1.1.375</ecNumber>
        <ecNumber evidence="3">2.7.7.48</ecNumber>
        <ecNumber evidence="4">2.7.7.88</ecNumber>
    </recommendedName>
    <alternativeName>
        <fullName evidence="22">Transcriptase</fullName>
    </alternativeName>
</protein>
<evidence type="ECO:0000256" key="2">
    <source>
        <dbReference type="ARBA" id="ARBA00004328"/>
    </source>
</evidence>
<evidence type="ECO:0000256" key="6">
    <source>
        <dbReference type="ARBA" id="ARBA00022603"/>
    </source>
</evidence>
<evidence type="ECO:0000256" key="15">
    <source>
        <dbReference type="ARBA" id="ARBA00022953"/>
    </source>
</evidence>
<comment type="catalytic activity">
    <reaction evidence="20">
        <text>a 5'-end (5'-triphosphoguanosine)-(2'-O-methyladenylyl)-adenylyl-cytidylyl-adenosine in mRNA + S-adenosyl-L-methionine = a 5'-end (N(7)-methyl 5'-triphosphoguanosine)-(2'-O-methyladenylyl)-adenylyl-cytidylyl-adenosine in mRNA + S-adenosyl-L-homocysteine</text>
        <dbReference type="Rhea" id="RHEA:65440"/>
        <dbReference type="Rhea" id="RHEA-COMP:16798"/>
        <dbReference type="Rhea" id="RHEA-COMP:16801"/>
        <dbReference type="ChEBI" id="CHEBI:57856"/>
        <dbReference type="ChEBI" id="CHEBI:59789"/>
        <dbReference type="ChEBI" id="CHEBI:156482"/>
        <dbReference type="ChEBI" id="CHEBI:156483"/>
    </reaction>
</comment>
<dbReference type="Pfam" id="PF00946">
    <property type="entry name" value="Mononeg_RNA_pol"/>
    <property type="match status" value="1"/>
</dbReference>
<evidence type="ECO:0000256" key="17">
    <source>
        <dbReference type="ARBA" id="ARBA00023200"/>
    </source>
</evidence>
<keyword evidence="10" id="KW-0548">Nucleotidyltransferase</keyword>
<keyword evidence="12" id="KW-0378">Hydrolase</keyword>
<comment type="catalytic activity">
    <reaction evidence="19">
        <text>a 5'-end triphospho-adenylyl-adenylyl-cytidylyl-adenosine in mRNA + GDP + H(+) = a 5'-end (5'-triphosphoguanosine)-adenylyl-adenylyl-cytidylyl-adenosine in mRNA + diphosphate</text>
        <dbReference type="Rhea" id="RHEA:65436"/>
        <dbReference type="Rhea" id="RHEA-COMP:16797"/>
        <dbReference type="Rhea" id="RHEA-COMP:16799"/>
        <dbReference type="ChEBI" id="CHEBI:15378"/>
        <dbReference type="ChEBI" id="CHEBI:33019"/>
        <dbReference type="ChEBI" id="CHEBI:58189"/>
        <dbReference type="ChEBI" id="CHEBI:156484"/>
        <dbReference type="ChEBI" id="CHEBI:156503"/>
        <dbReference type="EC" id="2.7.7.88"/>
    </reaction>
</comment>
<evidence type="ECO:0000256" key="4">
    <source>
        <dbReference type="ARBA" id="ARBA00012582"/>
    </source>
</evidence>
<keyword evidence="7" id="KW-0507">mRNA processing</keyword>
<evidence type="ECO:0000256" key="9">
    <source>
        <dbReference type="ARBA" id="ARBA00022691"/>
    </source>
</evidence>
<keyword evidence="6" id="KW-0489">Methyltransferase</keyword>
<dbReference type="GO" id="GO:0005524">
    <property type="term" value="F:ATP binding"/>
    <property type="evidence" value="ECO:0007669"/>
    <property type="project" value="UniProtKB-KW"/>
</dbReference>
<evidence type="ECO:0000256" key="8">
    <source>
        <dbReference type="ARBA" id="ARBA00022679"/>
    </source>
</evidence>
<evidence type="ECO:0000256" key="23">
    <source>
        <dbReference type="ARBA" id="ARBA00031012"/>
    </source>
</evidence>
<proteinExistence type="predicted"/>
<evidence type="ECO:0000256" key="1">
    <source>
        <dbReference type="ARBA" id="ARBA00004192"/>
    </source>
</evidence>
<dbReference type="InterPro" id="IPR039530">
    <property type="entry name" value="L_methyltransferase_rhabdo"/>
</dbReference>
<feature type="domain" description="RdRp catalytic" evidence="27">
    <location>
        <begin position="606"/>
        <end position="792"/>
    </location>
</feature>
<dbReference type="EC" id="2.7.7.88" evidence="4"/>
<keyword evidence="11" id="KW-0547">Nucleotide-binding</keyword>
<evidence type="ECO:0000256" key="21">
    <source>
        <dbReference type="ARBA" id="ARBA00026099"/>
    </source>
</evidence>
<comment type="catalytic activity">
    <reaction evidence="25">
        <text>a 5'-end (5'-triphosphoguanosine)-adenylyl-adenylyl-cytidylyl-adenosine in mRNA + 2 S-adenosyl-L-methionine = a 5'-end (N(7)-methyl 5'-triphosphoguanosine)-(2'-O-methyladenylyl)-adenylyl-cytidylyl-adenosine in mRNA + 2 S-adenosyl-L-homocysteine + H(+)</text>
        <dbReference type="Rhea" id="RHEA:65376"/>
        <dbReference type="Rhea" id="RHEA-COMP:16797"/>
        <dbReference type="Rhea" id="RHEA-COMP:16798"/>
        <dbReference type="ChEBI" id="CHEBI:15378"/>
        <dbReference type="ChEBI" id="CHEBI:57856"/>
        <dbReference type="ChEBI" id="CHEBI:59789"/>
        <dbReference type="ChEBI" id="CHEBI:156483"/>
        <dbReference type="ChEBI" id="CHEBI:156484"/>
        <dbReference type="EC" id="2.1.1.375"/>
    </reaction>
</comment>
<dbReference type="GO" id="GO:0030430">
    <property type="term" value="C:host cell cytoplasm"/>
    <property type="evidence" value="ECO:0007669"/>
    <property type="project" value="UniProtKB-SubCell"/>
</dbReference>
<dbReference type="EMBL" id="MW520372">
    <property type="protein sequence ID" value="QRD99862.1"/>
    <property type="molecule type" value="Viral_cRNA"/>
</dbReference>
<keyword evidence="18" id="KW-0511">Multifunctional enzyme</keyword>
<evidence type="ECO:0000256" key="20">
    <source>
        <dbReference type="ARBA" id="ARBA00024499"/>
    </source>
</evidence>
<feature type="domain" description="Mononegavirus-type SAM-dependent 2'-O-MTase" evidence="28">
    <location>
        <begin position="1653"/>
        <end position="1851"/>
    </location>
</feature>
<keyword evidence="15" id="KW-0693">Viral RNA replication</keyword>
<evidence type="ECO:0000256" key="7">
    <source>
        <dbReference type="ARBA" id="ARBA00022664"/>
    </source>
</evidence>
<dbReference type="InterPro" id="IPR025786">
    <property type="entry name" value="Mononega_L_MeTrfase"/>
</dbReference>
<dbReference type="PROSITE" id="PS51590">
    <property type="entry name" value="SAM_MT_MNV_L"/>
    <property type="match status" value="1"/>
</dbReference>
<evidence type="ECO:0000256" key="16">
    <source>
        <dbReference type="ARBA" id="ARBA00023042"/>
    </source>
</evidence>
<dbReference type="InterPro" id="IPR048397">
    <property type="entry name" value="Methyltrans_Mon_CD"/>
</dbReference>
<comment type="catalytic activity">
    <reaction evidence="26">
        <text>GTP + H2O = GDP + phosphate + H(+)</text>
        <dbReference type="Rhea" id="RHEA:19669"/>
        <dbReference type="ChEBI" id="CHEBI:15377"/>
        <dbReference type="ChEBI" id="CHEBI:15378"/>
        <dbReference type="ChEBI" id="CHEBI:37565"/>
        <dbReference type="ChEBI" id="CHEBI:43474"/>
        <dbReference type="ChEBI" id="CHEBI:58189"/>
    </reaction>
</comment>
<keyword evidence="5 29" id="KW-0696">RNA-directed RNA polymerase</keyword>
<dbReference type="NCBIfam" id="TIGR04198">
    <property type="entry name" value="paramyx_RNAcap"/>
    <property type="match status" value="1"/>
</dbReference>
<organism evidence="29">
    <name type="scientific">Evros rhabdovirus 2</name>
    <dbReference type="NCBI Taxonomy" id="2805770"/>
    <lineage>
        <taxon>Viruses</taxon>
        <taxon>Riboviria</taxon>
        <taxon>Orthornavirae</taxon>
        <taxon>Negarnaviricota</taxon>
        <taxon>Haploviricotina</taxon>
        <taxon>Monjiviricetes</taxon>
        <taxon>Mononegavirales</taxon>
        <taxon>Rhabdoviridae</taxon>
    </lineage>
</organism>
<keyword evidence="17" id="KW-1035">Host cytoplasm</keyword>
<dbReference type="InterPro" id="IPR014023">
    <property type="entry name" value="Mononeg_RNA_pol_cat"/>
</dbReference>
<evidence type="ECO:0000259" key="27">
    <source>
        <dbReference type="PROSITE" id="PS50526"/>
    </source>
</evidence>
<dbReference type="GO" id="GO:0016787">
    <property type="term" value="F:hydrolase activity"/>
    <property type="evidence" value="ECO:0007669"/>
    <property type="project" value="UniProtKB-KW"/>
</dbReference>
<evidence type="ECO:0000256" key="13">
    <source>
        <dbReference type="ARBA" id="ARBA00022840"/>
    </source>
</evidence>
<keyword evidence="14" id="KW-0946">Virion</keyword>
<dbReference type="PROSITE" id="PS50526">
    <property type="entry name" value="RDRP_SSRNA_NEG_NONSEG"/>
    <property type="match status" value="1"/>
</dbReference>
<comment type="catalytic activity">
    <reaction evidence="24">
        <text>a 5'-end (5'-triphosphoguanosine)-adenylyl-adenylyl-cytidylyl-adenosine in mRNA + S-adenosyl-L-methionine = a 5'-end (5'-triphosphoguanosine)-(2'-O-methyladenylyl)-adenylyl-cytidylyl-adenosine in mRNA + S-adenosyl-L-homocysteine + H(+)</text>
        <dbReference type="Rhea" id="RHEA:65380"/>
        <dbReference type="Rhea" id="RHEA-COMP:16797"/>
        <dbReference type="Rhea" id="RHEA-COMP:16801"/>
        <dbReference type="ChEBI" id="CHEBI:15378"/>
        <dbReference type="ChEBI" id="CHEBI:57856"/>
        <dbReference type="ChEBI" id="CHEBI:59789"/>
        <dbReference type="ChEBI" id="CHEBI:156482"/>
        <dbReference type="ChEBI" id="CHEBI:156484"/>
    </reaction>
</comment>
<evidence type="ECO:0000313" key="29">
    <source>
        <dbReference type="EMBL" id="QRD99862.1"/>
    </source>
</evidence>
<keyword evidence="8" id="KW-0808">Transferase</keyword>
<evidence type="ECO:0000256" key="12">
    <source>
        <dbReference type="ARBA" id="ARBA00022801"/>
    </source>
</evidence>
<keyword evidence="16" id="KW-0506">mRNA capping</keyword>
<evidence type="ECO:0000256" key="18">
    <source>
        <dbReference type="ARBA" id="ARBA00023268"/>
    </source>
</evidence>
<name>A0A889IPJ1_9RHAB</name>
<evidence type="ECO:0000256" key="5">
    <source>
        <dbReference type="ARBA" id="ARBA00022484"/>
    </source>
</evidence>
<comment type="subcellular location">
    <subcellularLocation>
        <location evidence="1">Host cytoplasm</location>
    </subcellularLocation>
    <subcellularLocation>
        <location evidence="2">Virion</location>
    </subcellularLocation>
</comment>
<evidence type="ECO:0000259" key="28">
    <source>
        <dbReference type="PROSITE" id="PS51590"/>
    </source>
</evidence>
<dbReference type="Pfam" id="PF14314">
    <property type="entry name" value="Methyltrans_Mon_2nd"/>
    <property type="match status" value="1"/>
</dbReference>
<reference evidence="29" key="1">
    <citation type="submission" date="2021-01" db="EMBL/GenBank/DDBJ databases">
        <authorList>
            <person name="Konstantinidis K."/>
            <person name="Dovrolis N."/>
            <person name="Kouvela A."/>
            <person name="Kassela K."/>
            <person name="Rosa Freitas M.G."/>
            <person name="Nearchou A."/>
            <person name="de Courcy Williams M."/>
            <person name="Veletza S."/>
            <person name="Mavromara P."/>
            <person name="Karakasiliotis I."/>
        </authorList>
    </citation>
    <scope>NUCLEOTIDE SEQUENCE</scope>
    <source>
        <strain evidence="29">RB2</strain>
    </source>
</reference>
<accession>A0A889IPJ1</accession>
<evidence type="ECO:0000256" key="3">
    <source>
        <dbReference type="ARBA" id="ARBA00012494"/>
    </source>
</evidence>
<dbReference type="InterPro" id="IPR026890">
    <property type="entry name" value="Mononeg_mRNAcap"/>
</dbReference>
<dbReference type="EC" id="2.7.7.48" evidence="3"/>
<dbReference type="GO" id="GO:0044423">
    <property type="term" value="C:virion component"/>
    <property type="evidence" value="ECO:0007669"/>
    <property type="project" value="UniProtKB-KW"/>
</dbReference>
<evidence type="ECO:0000256" key="24">
    <source>
        <dbReference type="ARBA" id="ARBA00047332"/>
    </source>
</evidence>
<sequence>MEDFNEYCDYEWDEQYEELTITPTDWDDEVYLPEELEKMKHLANIDYTLNSPLISDNIDAFIEFLSTGSCPAIFKRPGWVKVVRGFHQVGLRVGRSTGSSTFHGWCVRIFKMRYASDLFSNLLSSVDSSAQATFVVPKSFITGWLGEELNFTSRTDMKADTYSLGAKHLLFHTIILSMNCVSKTEAKYICKLNGASYIELDEDSILFDLSDNYFGRVVIMDGFVWFSKFNQLADRNMILMVKDVLGGRFQTMLHLEYKEYPSYPEGNYESIRDLFDHGDSLIELYGSEGYKIIKMLEPLSINQIHERSSKIRPRIPTFVNFSNHLNEEIQELEILYPGAQQWADVIRNLPNIPSLLTSFGSFRLWGHPFVRYFDGLVQMHENVTLEKNIDTEYAAALASDFVKTVLSHKFKADKTWYVDLEKLADKHPLRSYIENNTWPSTDVILAIGDIWDKLPITKCFEIPDAIDPSLLYSDKSHSKNLSDIIQDILTTNGTKPITTLSVLESYLSKSATNVKEFLQMINDVGLKRDSLVIGLRAKERELKLIGRFFALMSWELREYFVLTEYIIKKHYVPLCQGLTMTDDFNTVTEKMLSASAGQSTSSYEKITIANHVDYTKWNNHQRGEANDPIFRAMGQFLGLPNLFSRTHEFFQNSLFYYKDRPDLMDIRDGEIFNRTDQLVCWRGQAGGCEGLRQSGWSVVNYFSLLRQSKVRNTTMKYLMQGDNQVICTFYKVRSHRDTEELEKHLEAAHSNNEAILTSIREGTAKLGLIFNEDETLQSAQVMIYGKVILINGNITGLPEKRLARILCTTNDQVPSVGSVSATVVTNILTLAHFSDFPINACIQYNWLANYARRILELHNPAIRGPVTSVKFKNEQLIFDLRYWIRYLYLDPSIGGVGGLSLNRILIRQFPDQVTESLSFWKFIYHSTDDRILKQICEEAGYPQIAEYESNHFRKLIENPTGLNLKRGINVLTRLRSHIRNGLIGGSIPVGNEIVSTSLSLISNNDDGFISFLESIKPCFPRFASEFHSASFMGIVTKLVSLFENSKTIRRSLHHTLGKELDVLVISSEYSSLAQIAMHSKSLSCGNMWGCSSTLADNLRRISWGTEIIGATVPHPIELLRTMNKVVINCENCQSTFPKSDHIVVYISKAFRDGYPDRGPYNPYLGSKTSETTSLIQPWERDTNVPVVRQAYKLRRSIAWFVEPTGNLANSILNNIKSLTGEESNVMSAGFKRTGSGLHRFSCTRQSTGGFSGIAPNYASNVLMTSDSLVGASSTNYDFMYQSLLIYAQVTSVTYHLFQTEGSTLHFHIDCVDCLREIQEPTLDTPFPYDFPSVSHLLEKWKPDDVKWYRDKPVVNLVVGNWIGLSNASKNYQLGALLAYYFMDKTTHSPEKTNDLFPIVMQSKIDPLTFLEGIALGLARAAALGNLRRPSLWKRLDKIPILYGSFHQGVEDICKNPSFLSLCSKRISTEIMYETPHRIPSTYPMSTEELGSLLSSHLKKIFNTRLIDNNYRFRRHNEIWIFAEFLSAEVAGPYILAAQTLDLVTSQSLTKVERENLKSIARDEVVFRSKEVSEELLRGLIRKSKIYLCAEEARHACKSMHKTPNMIASLDIFQEQFRSRPRICRVPFRPGSVDRSILQLEVPDIRDPTIAGLRLAQLATGSFLKIPGILDRLDITYHDFLCGGDGSGGISACLARRNVTARFIYNSLFEGLGLDNKGATPSPPSALAHMPKQIQARCVNYLNCWENSSDLSKIATWNYFVSLKMRYSLHVNLIVLDMQILSPDIQTRLEECIIRKIGSVLENGGTLIYKTYISRIIKDMGSFVTKLSKLFLDLYFCQSSIGGSFTSEVYVVFSKFIRKTMSHESPDWLMIDDWIRKCYCFRSVDVEFRRALNLFNKQTLLGIPKIYQPEVLDEGEGILSKMGVDPTGRTDILRLFYANQSEMMNVEDAWVGYCHIASSIIDTKIAPKGKNRIPSDPTLLKMLAFHYAMLIYTSLVTGAIDIYKLAHDELQGKIKFYYKFDEVDRDKDTFSWSFCPISQTSKIIRLDSVHGLIGRVLRWLTRNTREHKKEFDQYRLMSKFKSSENNHCKKEYIKRTGIFEHVNLISARTDDPITCYNIIE</sequence>
<dbReference type="Pfam" id="PF21080">
    <property type="entry name" value="Methyltrans_Mon_1st"/>
    <property type="match status" value="1"/>
</dbReference>
<evidence type="ECO:0000256" key="26">
    <source>
        <dbReference type="ARBA" id="ARBA00048548"/>
    </source>
</evidence>
<evidence type="ECO:0000256" key="14">
    <source>
        <dbReference type="ARBA" id="ARBA00022844"/>
    </source>
</evidence>
<dbReference type="EC" id="2.1.1.375" evidence="21"/>
<keyword evidence="13" id="KW-0067">ATP-binding</keyword>
<dbReference type="InterPro" id="IPR039736">
    <property type="entry name" value="L_poly_C"/>
</dbReference>
<evidence type="ECO:0000256" key="10">
    <source>
        <dbReference type="ARBA" id="ARBA00022695"/>
    </source>
</evidence>
<evidence type="ECO:0000256" key="25">
    <source>
        <dbReference type="ARBA" id="ARBA00047370"/>
    </source>
</evidence>
<dbReference type="GO" id="GO:0003968">
    <property type="term" value="F:RNA-directed RNA polymerase activity"/>
    <property type="evidence" value="ECO:0007669"/>
    <property type="project" value="UniProtKB-KW"/>
</dbReference>
<evidence type="ECO:0000256" key="22">
    <source>
        <dbReference type="ARBA" id="ARBA00030436"/>
    </source>
</evidence>